<keyword evidence="3" id="KW-0285">Flavoprotein</keyword>
<dbReference type="Gene3D" id="2.40.110.10">
    <property type="entry name" value="Butyryl-CoA Dehydrogenase, subunit A, domain 2"/>
    <property type="match status" value="1"/>
</dbReference>
<sequence length="628" mass="66513">MTTIPSRRTSPESVTLPAPATSPAAEAATPPTAAVTAELTRLLYGSDGGRGHRPWRALAADPALHRRTDGSAADRIADSYRRLRLLDERVDAAALAADPVRLTALHEWTAPVDGALTVLAGIHYNLFLGSLLDHDPDPGRPLDGYLRMDRVGTFLCTELAHGNDAAALETVADYDRADRTFTLHTPRPGAQKFMPNTGPAGGPKSAVVAARLRIDGRDHGIFLFHTPLTDEAGPLPGVTVRPLPLRPGSPVDHCVTSFDRLVLPREALLTGAHGRFAEDGTFTSALGSKRKRFLAAIGRVTVGKLCMSASAVGGARVALATAVRYAHHREISDTRPDRRRPLWSLRTHHGPLLAGLATVYAMTALHRAAVARWTGHDPADTADRAAAERQVAIAKGWTTWQARALIIEARERCGAQGLLPVNGLTALAADVEGTITAEGDNLALWAKAGAELLLEAGEDAAGEDASDPFSSADPADPAVRQALLREAGRLRLARARVRLREAPAGDGLRRWNSAAPDALAAVTARAECDAGTALLTWADTAADPTARALLLDLHQLFTLDRIAGHATALLAAGRLTGAQAGALPDLQERSVAHLAGHALTLVDAFDLPDALLDRLPITTARYQEAFAV</sequence>
<name>A0ABW0X183_9ACTN</name>
<evidence type="ECO:0000256" key="6">
    <source>
        <dbReference type="SAM" id="MobiDB-lite"/>
    </source>
</evidence>
<dbReference type="InterPro" id="IPR009100">
    <property type="entry name" value="AcylCoA_DH/oxidase_NM_dom_sf"/>
</dbReference>
<evidence type="ECO:0000259" key="8">
    <source>
        <dbReference type="Pfam" id="PF22924"/>
    </source>
</evidence>
<evidence type="ECO:0000256" key="1">
    <source>
        <dbReference type="ARBA" id="ARBA00001974"/>
    </source>
</evidence>
<dbReference type="InterPro" id="IPR055060">
    <property type="entry name" value="ACOX_C_alpha1"/>
</dbReference>
<feature type="domain" description="Acyl-CoA oxidase C-terminal" evidence="7">
    <location>
        <begin position="509"/>
        <end position="612"/>
    </location>
</feature>
<keyword evidence="10" id="KW-1185">Reference proteome</keyword>
<dbReference type="Pfam" id="PF01756">
    <property type="entry name" value="ACOX"/>
    <property type="match status" value="1"/>
</dbReference>
<proteinExistence type="inferred from homology"/>
<dbReference type="RefSeq" id="WP_380223864.1">
    <property type="nucleotide sequence ID" value="NZ_JBHSOF010000003.1"/>
</dbReference>
<dbReference type="InterPro" id="IPR046373">
    <property type="entry name" value="Acyl-CoA_Oxase/DH_mid-dom_sf"/>
</dbReference>
<dbReference type="EMBL" id="JBHSOF010000003">
    <property type="protein sequence ID" value="MFC5662266.1"/>
    <property type="molecule type" value="Genomic_DNA"/>
</dbReference>
<dbReference type="Pfam" id="PF22924">
    <property type="entry name" value="ACOX_C_alpha1"/>
    <property type="match status" value="1"/>
</dbReference>
<dbReference type="InterPro" id="IPR036250">
    <property type="entry name" value="AcylCo_DH-like_C"/>
</dbReference>
<evidence type="ECO:0000256" key="2">
    <source>
        <dbReference type="ARBA" id="ARBA00006288"/>
    </source>
</evidence>
<evidence type="ECO:0000256" key="3">
    <source>
        <dbReference type="ARBA" id="ARBA00022630"/>
    </source>
</evidence>
<evidence type="ECO:0000259" key="7">
    <source>
        <dbReference type="Pfam" id="PF01756"/>
    </source>
</evidence>
<feature type="domain" description="Acyl-CoA oxidase C-alpha1" evidence="8">
    <location>
        <begin position="303"/>
        <end position="451"/>
    </location>
</feature>
<dbReference type="Gene3D" id="1.20.140.10">
    <property type="entry name" value="Butyryl-CoA Dehydrogenase, subunit A, domain 3"/>
    <property type="match status" value="2"/>
</dbReference>
<dbReference type="PANTHER" id="PTHR10909">
    <property type="entry name" value="ELECTRON TRANSPORT OXIDOREDUCTASE"/>
    <property type="match status" value="1"/>
</dbReference>
<dbReference type="InterPro" id="IPR012258">
    <property type="entry name" value="Acyl-CoA_oxidase"/>
</dbReference>
<evidence type="ECO:0000256" key="4">
    <source>
        <dbReference type="ARBA" id="ARBA00022827"/>
    </source>
</evidence>
<keyword evidence="4" id="KW-0274">FAD</keyword>
<evidence type="ECO:0000313" key="9">
    <source>
        <dbReference type="EMBL" id="MFC5662266.1"/>
    </source>
</evidence>
<dbReference type="Proteomes" id="UP001595975">
    <property type="component" value="Unassembled WGS sequence"/>
</dbReference>
<reference evidence="10" key="1">
    <citation type="journal article" date="2019" name="Int. J. Syst. Evol. Microbiol.">
        <title>The Global Catalogue of Microorganisms (GCM) 10K type strain sequencing project: providing services to taxonomists for standard genome sequencing and annotation.</title>
        <authorList>
            <consortium name="The Broad Institute Genomics Platform"/>
            <consortium name="The Broad Institute Genome Sequencing Center for Infectious Disease"/>
            <person name="Wu L."/>
            <person name="Ma J."/>
        </authorList>
    </citation>
    <scope>NUCLEOTIDE SEQUENCE [LARGE SCALE GENOMIC DNA]</scope>
    <source>
        <strain evidence="10">CGMCC 4.1437</strain>
    </source>
</reference>
<dbReference type="SUPFAM" id="SSF47203">
    <property type="entry name" value="Acyl-CoA dehydrogenase C-terminal domain-like"/>
    <property type="match status" value="2"/>
</dbReference>
<dbReference type="SUPFAM" id="SSF56645">
    <property type="entry name" value="Acyl-CoA dehydrogenase NM domain-like"/>
    <property type="match status" value="1"/>
</dbReference>
<evidence type="ECO:0000256" key="5">
    <source>
        <dbReference type="ARBA" id="ARBA00023002"/>
    </source>
</evidence>
<dbReference type="PANTHER" id="PTHR10909:SF382">
    <property type="entry name" value="ACYL-COENZYME A OXIDASE"/>
    <property type="match status" value="1"/>
</dbReference>
<accession>A0ABW0X183</accession>
<evidence type="ECO:0000313" key="10">
    <source>
        <dbReference type="Proteomes" id="UP001595975"/>
    </source>
</evidence>
<dbReference type="PIRSF" id="PIRSF000168">
    <property type="entry name" value="Acyl-CoA_oxidase"/>
    <property type="match status" value="1"/>
</dbReference>
<comment type="similarity">
    <text evidence="2">Belongs to the acyl-CoA oxidase family.</text>
</comment>
<keyword evidence="5" id="KW-0560">Oxidoreductase</keyword>
<feature type="compositionally biased region" description="Low complexity" evidence="6">
    <location>
        <begin position="13"/>
        <end position="31"/>
    </location>
</feature>
<feature type="region of interest" description="Disordered" evidence="6">
    <location>
        <begin position="1"/>
        <end position="31"/>
    </location>
</feature>
<protein>
    <submittedName>
        <fullName evidence="9">Acyl-CoA dehydrogenase</fullName>
    </submittedName>
</protein>
<feature type="compositionally biased region" description="Polar residues" evidence="6">
    <location>
        <begin position="1"/>
        <end position="12"/>
    </location>
</feature>
<organism evidence="9 10">
    <name type="scientific">Kitasatospora misakiensis</name>
    <dbReference type="NCBI Taxonomy" id="67330"/>
    <lineage>
        <taxon>Bacteria</taxon>
        <taxon>Bacillati</taxon>
        <taxon>Actinomycetota</taxon>
        <taxon>Actinomycetes</taxon>
        <taxon>Kitasatosporales</taxon>
        <taxon>Streptomycetaceae</taxon>
        <taxon>Kitasatospora</taxon>
    </lineage>
</organism>
<comment type="caution">
    <text evidence="9">The sequence shown here is derived from an EMBL/GenBank/DDBJ whole genome shotgun (WGS) entry which is preliminary data.</text>
</comment>
<gene>
    <name evidence="9" type="ORF">ACFP3U_04625</name>
</gene>
<dbReference type="InterPro" id="IPR002655">
    <property type="entry name" value="Acyl-CoA_oxidase_C"/>
</dbReference>
<comment type="cofactor">
    <cofactor evidence="1">
        <name>FAD</name>
        <dbReference type="ChEBI" id="CHEBI:57692"/>
    </cofactor>
</comment>